<feature type="transmembrane region" description="Helical" evidence="8">
    <location>
        <begin position="360"/>
        <end position="379"/>
    </location>
</feature>
<gene>
    <name evidence="10" type="ORF">FKV25_15775</name>
</gene>
<dbReference type="InterPro" id="IPR050297">
    <property type="entry name" value="LipidA_mod_glycosyltrf_83"/>
</dbReference>
<feature type="transmembrane region" description="Helical" evidence="8">
    <location>
        <begin position="385"/>
        <end position="404"/>
    </location>
</feature>
<feature type="transmembrane region" description="Helical" evidence="8">
    <location>
        <begin position="332"/>
        <end position="351"/>
    </location>
</feature>
<evidence type="ECO:0000256" key="2">
    <source>
        <dbReference type="ARBA" id="ARBA00022475"/>
    </source>
</evidence>
<feature type="transmembrane region" description="Helical" evidence="8">
    <location>
        <begin position="124"/>
        <end position="142"/>
    </location>
</feature>
<feature type="transmembrane region" description="Helical" evidence="8">
    <location>
        <begin position="149"/>
        <end position="168"/>
    </location>
</feature>
<dbReference type="GO" id="GO:0016763">
    <property type="term" value="F:pentosyltransferase activity"/>
    <property type="evidence" value="ECO:0007669"/>
    <property type="project" value="TreeGrafter"/>
</dbReference>
<organism evidence="10 11">
    <name type="scientific">Marilutibacter aestuarii</name>
    <dbReference type="NCBI Taxonomy" id="1706195"/>
    <lineage>
        <taxon>Bacteria</taxon>
        <taxon>Pseudomonadati</taxon>
        <taxon>Pseudomonadota</taxon>
        <taxon>Gammaproteobacteria</taxon>
        <taxon>Lysobacterales</taxon>
        <taxon>Lysobacteraceae</taxon>
        <taxon>Marilutibacter</taxon>
    </lineage>
</organism>
<evidence type="ECO:0000256" key="7">
    <source>
        <dbReference type="ARBA" id="ARBA00023136"/>
    </source>
</evidence>
<evidence type="ECO:0000259" key="9">
    <source>
        <dbReference type="Pfam" id="PF13231"/>
    </source>
</evidence>
<dbReference type="GO" id="GO:0009103">
    <property type="term" value="P:lipopolysaccharide biosynthetic process"/>
    <property type="evidence" value="ECO:0007669"/>
    <property type="project" value="UniProtKB-ARBA"/>
</dbReference>
<keyword evidence="11" id="KW-1185">Reference proteome</keyword>
<evidence type="ECO:0000313" key="11">
    <source>
        <dbReference type="Proteomes" id="UP000318212"/>
    </source>
</evidence>
<accession>A0A507ZPK7</accession>
<dbReference type="PANTHER" id="PTHR33908">
    <property type="entry name" value="MANNOSYLTRANSFERASE YKCB-RELATED"/>
    <property type="match status" value="1"/>
</dbReference>
<evidence type="ECO:0000256" key="8">
    <source>
        <dbReference type="SAM" id="Phobius"/>
    </source>
</evidence>
<keyword evidence="3" id="KW-0328">Glycosyltransferase</keyword>
<evidence type="ECO:0000256" key="3">
    <source>
        <dbReference type="ARBA" id="ARBA00022676"/>
    </source>
</evidence>
<keyword evidence="2" id="KW-1003">Cell membrane</keyword>
<keyword evidence="7 8" id="KW-0472">Membrane</keyword>
<dbReference type="Pfam" id="PF13231">
    <property type="entry name" value="PMT_2"/>
    <property type="match status" value="1"/>
</dbReference>
<sequence length="504" mass="55614">MIRENPSNAPGLPRRFLMVAAFVALAFLAKFATYGILVTPLWDIPDEPGHYDYAENLSRGQWPVLGQAHFSEETMRSWRGDGVRPGRNWIAQHPPLFYAIDAPVIAMARMAGLGYEGRVRAARLPSAIFGALTILGLTLLLARTTGNPAAALGASILFGATPMFTHLAGGVTHDTLVACTATWGAYWCTRWLQSGAYRYLLYSAAMMGLCSLAKVTALAMAVPFFFAVAWQLWKSADPSGRFRHWVPAIAIVWLLMFAPIASWMVRNLFLFGQILPDASMLSSRERVVIDYFALMREHPFWEHTMLNFVALLGWNGGGEGKLAWIQANGWTARYFLGVIGVAAAIAIIAPLRDRLSRPNWWPYPVLAVVAIVAGTVYATQPLPHLARWTAEALLAAMLATLAYNARGTFRAIPGQWLLFTSAFCVVVFAMIYYHHLWGSYIGTMRATHGRYFYPVVPFLLVVCASAFRGRTMGALLLAASIGALIACDAFYLRQILPLYGHLST</sequence>
<feature type="transmembrane region" description="Helical" evidence="8">
    <location>
        <begin position="474"/>
        <end position="492"/>
    </location>
</feature>
<reference evidence="10 11" key="1">
    <citation type="submission" date="2019-06" db="EMBL/GenBank/DDBJ databases">
        <title>Lysobacter alkalisoli sp. nov. isolated from saline soil.</title>
        <authorList>
            <person name="Sun J.-Q."/>
            <person name="Xu L."/>
        </authorList>
    </citation>
    <scope>NUCLEOTIDE SEQUENCE [LARGE SCALE GENOMIC DNA]</scope>
    <source>
        <strain evidence="10 11">JCM 31130</strain>
    </source>
</reference>
<proteinExistence type="predicted"/>
<dbReference type="OrthoDB" id="9792687at2"/>
<name>A0A507ZPK7_9GAMM</name>
<comment type="caution">
    <text evidence="10">The sequence shown here is derived from an EMBL/GenBank/DDBJ whole genome shotgun (WGS) entry which is preliminary data.</text>
</comment>
<feature type="transmembrane region" description="Helical" evidence="8">
    <location>
        <begin position="416"/>
        <end position="436"/>
    </location>
</feature>
<evidence type="ECO:0000256" key="5">
    <source>
        <dbReference type="ARBA" id="ARBA00022692"/>
    </source>
</evidence>
<evidence type="ECO:0000313" key="10">
    <source>
        <dbReference type="EMBL" id="TQD38947.1"/>
    </source>
</evidence>
<feature type="transmembrane region" description="Helical" evidence="8">
    <location>
        <begin position="200"/>
        <end position="233"/>
    </location>
</feature>
<dbReference type="PANTHER" id="PTHR33908:SF11">
    <property type="entry name" value="MEMBRANE PROTEIN"/>
    <property type="match status" value="1"/>
</dbReference>
<evidence type="ECO:0000256" key="1">
    <source>
        <dbReference type="ARBA" id="ARBA00004651"/>
    </source>
</evidence>
<dbReference type="AlphaFoldDB" id="A0A507ZPK7"/>
<keyword evidence="4 10" id="KW-0808">Transferase</keyword>
<keyword evidence="6 8" id="KW-1133">Transmembrane helix</keyword>
<comment type="subcellular location">
    <subcellularLocation>
        <location evidence="1">Cell membrane</location>
        <topology evidence="1">Multi-pass membrane protein</topology>
    </subcellularLocation>
</comment>
<keyword evidence="5 8" id="KW-0812">Transmembrane</keyword>
<dbReference type="InterPro" id="IPR038731">
    <property type="entry name" value="RgtA/B/C-like"/>
</dbReference>
<feature type="transmembrane region" description="Helical" evidence="8">
    <location>
        <begin position="16"/>
        <end position="37"/>
    </location>
</feature>
<evidence type="ECO:0000256" key="4">
    <source>
        <dbReference type="ARBA" id="ARBA00022679"/>
    </source>
</evidence>
<protein>
    <submittedName>
        <fullName evidence="10">Glycosyltransferase family 39 protein</fullName>
    </submittedName>
</protein>
<feature type="domain" description="Glycosyltransferase RgtA/B/C/D-like" evidence="9">
    <location>
        <begin position="119"/>
        <end position="263"/>
    </location>
</feature>
<feature type="transmembrane region" description="Helical" evidence="8">
    <location>
        <begin position="245"/>
        <end position="265"/>
    </location>
</feature>
<dbReference type="Proteomes" id="UP000318212">
    <property type="component" value="Unassembled WGS sequence"/>
</dbReference>
<dbReference type="GO" id="GO:0005886">
    <property type="term" value="C:plasma membrane"/>
    <property type="evidence" value="ECO:0007669"/>
    <property type="project" value="UniProtKB-SubCell"/>
</dbReference>
<dbReference type="EMBL" id="VICE01000154">
    <property type="protein sequence ID" value="TQD38947.1"/>
    <property type="molecule type" value="Genomic_DNA"/>
</dbReference>
<feature type="transmembrane region" description="Helical" evidence="8">
    <location>
        <begin position="451"/>
        <end position="467"/>
    </location>
</feature>
<evidence type="ECO:0000256" key="6">
    <source>
        <dbReference type="ARBA" id="ARBA00022989"/>
    </source>
</evidence>